<reference evidence="2" key="1">
    <citation type="submission" date="2020-08" db="EMBL/GenBank/DDBJ databases">
        <authorList>
            <person name="Cejkova D."/>
            <person name="Kubasova T."/>
            <person name="Jahodarova E."/>
            <person name="Rychlik I."/>
        </authorList>
    </citation>
    <scope>NUCLEOTIDE SEQUENCE</scope>
    <source>
        <strain evidence="2">An559</strain>
    </source>
</reference>
<dbReference type="Proteomes" id="UP000774750">
    <property type="component" value="Unassembled WGS sequence"/>
</dbReference>
<dbReference type="AlphaFoldDB" id="A0A938X4F1"/>
<proteinExistence type="predicted"/>
<evidence type="ECO:0000313" key="3">
    <source>
        <dbReference type="Proteomes" id="UP000774750"/>
    </source>
</evidence>
<dbReference type="RefSeq" id="WP_204443955.1">
    <property type="nucleotide sequence ID" value="NZ_JACJKY010000001.1"/>
</dbReference>
<sequence>MNFQSSIFKEATSDEISRIFLHALQENHVVKATLLDGGMFNTTYHVVYGDSCKEAILRLGPVHRERIMGFEQNLMRAEEYVCDICRQIGIPSSHILVCDTSKTVIDRDYMIVEYIPSVAMVKVNLSDEQRNELCFTLGCYLAKLHQVTGSFFGFVSRILEGYHFTSWGEALLFEITDMTDRLQKFDGISAAEADKIKEQFIKNRSLFDEIQTPHLMHTDLWAGNVLLDKQDLSVIRAVIDGDRAVFGDPDFEFSSPWMEDKEMQRGYGFHPPAPTEEHRRKRIQLYRMFYLVLEAYVGIGEYNNLDLYHERMAEIRRIINAENDIEM</sequence>
<dbReference type="EMBL" id="JACJKY010000001">
    <property type="protein sequence ID" value="MBM6919793.1"/>
    <property type="molecule type" value="Genomic_DNA"/>
</dbReference>
<name>A0A938X4F1_9FIRM</name>
<evidence type="ECO:0000313" key="2">
    <source>
        <dbReference type="EMBL" id="MBM6919793.1"/>
    </source>
</evidence>
<keyword evidence="3" id="KW-1185">Reference proteome</keyword>
<dbReference type="InterPro" id="IPR051678">
    <property type="entry name" value="AGP_Transferase"/>
</dbReference>
<comment type="caution">
    <text evidence="2">The sequence shown here is derived from an EMBL/GenBank/DDBJ whole genome shotgun (WGS) entry which is preliminary data.</text>
</comment>
<dbReference type="Gene3D" id="3.90.1200.10">
    <property type="match status" value="1"/>
</dbReference>
<dbReference type="PANTHER" id="PTHR21310">
    <property type="entry name" value="AMINOGLYCOSIDE PHOSPHOTRANSFERASE-RELATED-RELATED"/>
    <property type="match status" value="1"/>
</dbReference>
<reference evidence="2" key="2">
    <citation type="journal article" date="2021" name="Sci. Rep.">
        <title>The distribution of antibiotic resistance genes in chicken gut microbiota commensals.</title>
        <authorList>
            <person name="Juricova H."/>
            <person name="Matiasovicova J."/>
            <person name="Kubasova T."/>
            <person name="Cejkova D."/>
            <person name="Rychlik I."/>
        </authorList>
    </citation>
    <scope>NUCLEOTIDE SEQUENCE</scope>
    <source>
        <strain evidence="2">An559</strain>
    </source>
</reference>
<dbReference type="InterPro" id="IPR011009">
    <property type="entry name" value="Kinase-like_dom_sf"/>
</dbReference>
<evidence type="ECO:0000259" key="1">
    <source>
        <dbReference type="Pfam" id="PF01636"/>
    </source>
</evidence>
<dbReference type="Pfam" id="PF01636">
    <property type="entry name" value="APH"/>
    <property type="match status" value="1"/>
</dbReference>
<dbReference type="InterPro" id="IPR002575">
    <property type="entry name" value="Aminoglycoside_PTrfase"/>
</dbReference>
<dbReference type="PANTHER" id="PTHR21310:SF15">
    <property type="entry name" value="AMINOGLYCOSIDE PHOSPHOTRANSFERASE DOMAIN-CONTAINING PROTEIN"/>
    <property type="match status" value="1"/>
</dbReference>
<protein>
    <submittedName>
        <fullName evidence="2">Aminoglycoside phosphotransferase family protein</fullName>
    </submittedName>
</protein>
<organism evidence="2 3">
    <name type="scientific">Merdimmobilis hominis</name>
    <dbReference type="NCBI Taxonomy" id="2897707"/>
    <lineage>
        <taxon>Bacteria</taxon>
        <taxon>Bacillati</taxon>
        <taxon>Bacillota</taxon>
        <taxon>Clostridia</taxon>
        <taxon>Eubacteriales</taxon>
        <taxon>Oscillospiraceae</taxon>
        <taxon>Merdimmobilis</taxon>
    </lineage>
</organism>
<accession>A0A938X4F1</accession>
<feature type="domain" description="Aminoglycoside phosphotransferase" evidence="1">
    <location>
        <begin position="33"/>
        <end position="257"/>
    </location>
</feature>
<dbReference type="SUPFAM" id="SSF56112">
    <property type="entry name" value="Protein kinase-like (PK-like)"/>
    <property type="match status" value="1"/>
</dbReference>
<gene>
    <name evidence="2" type="ORF">H6A12_01250</name>
</gene>